<keyword evidence="4" id="KW-0233">DNA recombination</keyword>
<dbReference type="RefSeq" id="WP_213036221.1">
    <property type="nucleotide sequence ID" value="NZ_CAJNBL010000027.1"/>
</dbReference>
<dbReference type="Proteomes" id="UP000675882">
    <property type="component" value="Unassembled WGS sequence"/>
</dbReference>
<dbReference type="SUPFAM" id="SSF56349">
    <property type="entry name" value="DNA breaking-rejoining enzymes"/>
    <property type="match status" value="1"/>
</dbReference>
<dbReference type="Gene3D" id="1.10.443.10">
    <property type="entry name" value="Intergrase catalytic core"/>
    <property type="match status" value="1"/>
</dbReference>
<evidence type="ECO:0000256" key="2">
    <source>
        <dbReference type="ARBA" id="ARBA00022908"/>
    </source>
</evidence>
<dbReference type="GO" id="GO:0015074">
    <property type="term" value="P:DNA integration"/>
    <property type="evidence" value="ECO:0007669"/>
    <property type="project" value="UniProtKB-KW"/>
</dbReference>
<evidence type="ECO:0000256" key="1">
    <source>
        <dbReference type="ARBA" id="ARBA00008857"/>
    </source>
</evidence>
<dbReference type="AlphaFoldDB" id="A0A916BGV5"/>
<dbReference type="InterPro" id="IPR011010">
    <property type="entry name" value="DNA_brk_join_enz"/>
</dbReference>
<dbReference type="Pfam" id="PF14659">
    <property type="entry name" value="Phage_int_SAM_3"/>
    <property type="match status" value="1"/>
</dbReference>
<dbReference type="InterPro" id="IPR050808">
    <property type="entry name" value="Phage_Integrase"/>
</dbReference>
<accession>A0A916BGV5</accession>
<evidence type="ECO:0000313" key="9">
    <source>
        <dbReference type="Proteomes" id="UP000675882"/>
    </source>
</evidence>
<dbReference type="GO" id="GO:0006310">
    <property type="term" value="P:DNA recombination"/>
    <property type="evidence" value="ECO:0007669"/>
    <property type="project" value="UniProtKB-KW"/>
</dbReference>
<feature type="domain" description="Core-binding (CB)" evidence="7">
    <location>
        <begin position="81"/>
        <end position="156"/>
    </location>
</feature>
<dbReference type="InterPro" id="IPR013762">
    <property type="entry name" value="Integrase-like_cat_sf"/>
</dbReference>
<dbReference type="PANTHER" id="PTHR30629">
    <property type="entry name" value="PROPHAGE INTEGRASE"/>
    <property type="match status" value="1"/>
</dbReference>
<dbReference type="PANTHER" id="PTHR30629:SF6">
    <property type="entry name" value="PROPHAGE INTEGRASE INTA-RELATED"/>
    <property type="match status" value="1"/>
</dbReference>
<reference evidence="8" key="1">
    <citation type="submission" date="2021-02" db="EMBL/GenBank/DDBJ databases">
        <authorList>
            <person name="Han P."/>
        </authorList>
    </citation>
    <scope>NUCLEOTIDE SEQUENCE</scope>
    <source>
        <strain evidence="8">Candidatus Nitrotoga sp. ZN8</strain>
    </source>
</reference>
<dbReference type="CDD" id="cd01189">
    <property type="entry name" value="INT_ICEBs1_C_like"/>
    <property type="match status" value="1"/>
</dbReference>
<evidence type="ECO:0000256" key="3">
    <source>
        <dbReference type="ARBA" id="ARBA00023125"/>
    </source>
</evidence>
<keyword evidence="3 5" id="KW-0238">DNA-binding</keyword>
<proteinExistence type="inferred from homology"/>
<organism evidence="8 9">
    <name type="scientific">Candidatus Nitrotoga fabula</name>
    <dbReference type="NCBI Taxonomy" id="2182327"/>
    <lineage>
        <taxon>Bacteria</taxon>
        <taxon>Pseudomonadati</taxon>
        <taxon>Pseudomonadota</taxon>
        <taxon>Betaproteobacteria</taxon>
        <taxon>Nitrosomonadales</taxon>
        <taxon>Gallionellaceae</taxon>
        <taxon>Candidatus Nitrotoga</taxon>
    </lineage>
</organism>
<dbReference type="InterPro" id="IPR022000">
    <property type="entry name" value="Min27-like_integrase_DNA_bind"/>
</dbReference>
<name>A0A916BGV5_9PROT</name>
<comment type="similarity">
    <text evidence="1">Belongs to the 'phage' integrase family.</text>
</comment>
<comment type="caution">
    <text evidence="8">The sequence shown here is derived from an EMBL/GenBank/DDBJ whole genome shotgun (WGS) entry which is preliminary data.</text>
</comment>
<evidence type="ECO:0000259" key="7">
    <source>
        <dbReference type="PROSITE" id="PS51900"/>
    </source>
</evidence>
<dbReference type="Pfam" id="PF12167">
    <property type="entry name" value="Arm-DNA-bind_2"/>
    <property type="match status" value="1"/>
</dbReference>
<feature type="domain" description="Tyr recombinase" evidence="6">
    <location>
        <begin position="185"/>
        <end position="375"/>
    </location>
</feature>
<keyword evidence="9" id="KW-1185">Reference proteome</keyword>
<evidence type="ECO:0000259" key="6">
    <source>
        <dbReference type="PROSITE" id="PS51898"/>
    </source>
</evidence>
<gene>
    <name evidence="8" type="ORF">NTGZN8_330012</name>
</gene>
<dbReference type="Gene3D" id="1.10.150.130">
    <property type="match status" value="1"/>
</dbReference>
<evidence type="ECO:0000256" key="4">
    <source>
        <dbReference type="ARBA" id="ARBA00023172"/>
    </source>
</evidence>
<dbReference type="PROSITE" id="PS51900">
    <property type="entry name" value="CB"/>
    <property type="match status" value="1"/>
</dbReference>
<dbReference type="EMBL" id="CAJNBL010000027">
    <property type="protein sequence ID" value="CAE6723362.1"/>
    <property type="molecule type" value="Genomic_DNA"/>
</dbReference>
<dbReference type="InterPro" id="IPR044068">
    <property type="entry name" value="CB"/>
</dbReference>
<sequence>MGREWKGVRAASESSIEINFRYKGQLCRERIKLKPTPTNLTRVERFRAAVVLAIENGTFDYSVSFPDSPRVEKFCPPQIKTNVGHYFEQWIARQKAHLKSSTWTDYERIVRGQILPTFGNLDLSEINKLILRQWCADIESSNKRIANILSVFRHGLQSALEDGMVLTNELHGFSYRRKELIKTSDDVDPFTKEEQVLLLAALTGQARNLVQFALWTGLRTSEYIALDWSDIDMKAATCSVSKALTQNADNPEAPKTRSGVRVVKLLPPALAALKDQKQHTFLQGREVFQNPLTLKRYTGDKQVRVMMQAAMKKAGVRVRRAYMTRHTYASMMVSSGEPEMWVAQQMGHSDVGMIRRNYGRWMPEAAPDAGQKAVRTFG</sequence>
<dbReference type="InterPro" id="IPR004107">
    <property type="entry name" value="Integrase_SAM-like_N"/>
</dbReference>
<dbReference type="Pfam" id="PF00589">
    <property type="entry name" value="Phage_integrase"/>
    <property type="match status" value="1"/>
</dbReference>
<dbReference type="GO" id="GO:0003677">
    <property type="term" value="F:DNA binding"/>
    <property type="evidence" value="ECO:0007669"/>
    <property type="project" value="UniProtKB-UniRule"/>
</dbReference>
<dbReference type="PROSITE" id="PS51898">
    <property type="entry name" value="TYR_RECOMBINASE"/>
    <property type="match status" value="1"/>
</dbReference>
<keyword evidence="2" id="KW-0229">DNA integration</keyword>
<dbReference type="InterPro" id="IPR010998">
    <property type="entry name" value="Integrase_recombinase_N"/>
</dbReference>
<dbReference type="InterPro" id="IPR002104">
    <property type="entry name" value="Integrase_catalytic"/>
</dbReference>
<evidence type="ECO:0000313" key="8">
    <source>
        <dbReference type="EMBL" id="CAE6723362.1"/>
    </source>
</evidence>
<evidence type="ECO:0000256" key="5">
    <source>
        <dbReference type="PROSITE-ProRule" id="PRU01248"/>
    </source>
</evidence>
<protein>
    <submittedName>
        <fullName evidence="8">Site-specific integrase</fullName>
    </submittedName>
</protein>